<evidence type="ECO:0000313" key="2">
    <source>
        <dbReference type="Proteomes" id="UP000706039"/>
    </source>
</evidence>
<organism evidence="1 2">
    <name type="scientific">Sphingomonas colocasiae</name>
    <dbReference type="NCBI Taxonomy" id="1848973"/>
    <lineage>
        <taxon>Bacteria</taxon>
        <taxon>Pseudomonadati</taxon>
        <taxon>Pseudomonadota</taxon>
        <taxon>Alphaproteobacteria</taxon>
        <taxon>Sphingomonadales</taxon>
        <taxon>Sphingomonadaceae</taxon>
        <taxon>Sphingomonas</taxon>
    </lineage>
</organism>
<evidence type="ECO:0008006" key="3">
    <source>
        <dbReference type="Google" id="ProtNLM"/>
    </source>
</evidence>
<dbReference type="Proteomes" id="UP000706039">
    <property type="component" value="Unassembled WGS sequence"/>
</dbReference>
<reference evidence="1 2" key="1">
    <citation type="submission" date="2021-08" db="EMBL/GenBank/DDBJ databases">
        <authorList>
            <person name="Tuo L."/>
        </authorList>
    </citation>
    <scope>NUCLEOTIDE SEQUENCE [LARGE SCALE GENOMIC DNA]</scope>
    <source>
        <strain evidence="1 2">JCM 31229</strain>
    </source>
</reference>
<name>A0ABS7PYR5_9SPHN</name>
<dbReference type="EMBL" id="JAINVV010000014">
    <property type="protein sequence ID" value="MBY8826099.1"/>
    <property type="molecule type" value="Genomic_DNA"/>
</dbReference>
<keyword evidence="2" id="KW-1185">Reference proteome</keyword>
<protein>
    <recommendedName>
        <fullName evidence="3">XRE family transcriptional regulator</fullName>
    </recommendedName>
</protein>
<evidence type="ECO:0000313" key="1">
    <source>
        <dbReference type="EMBL" id="MBY8826099.1"/>
    </source>
</evidence>
<accession>A0ABS7PYR5</accession>
<proteinExistence type="predicted"/>
<dbReference type="RefSeq" id="WP_222993411.1">
    <property type="nucleotide sequence ID" value="NZ_JAINVV010000014.1"/>
</dbReference>
<gene>
    <name evidence="1" type="ORF">K7G82_27610</name>
</gene>
<sequence length="116" mass="13028">MTLLEEITAYMAETNMNARQVGRLAMGDPFAVSRLKKDTLGIDRQAKLRVWLKQRRAAKVAPKPALVLERTFAPVEPLAGDAEQRHRRDCVQGSAALLKALNRFYRRRAAALRNAA</sequence>
<comment type="caution">
    <text evidence="1">The sequence shown here is derived from an EMBL/GenBank/DDBJ whole genome shotgun (WGS) entry which is preliminary data.</text>
</comment>